<gene>
    <name evidence="3" type="ORF">N7537_008264</name>
</gene>
<evidence type="ECO:0000256" key="1">
    <source>
        <dbReference type="SAM" id="Coils"/>
    </source>
</evidence>
<reference evidence="3" key="1">
    <citation type="journal article" date="2023" name="IMA Fungus">
        <title>Comparative genomic study of the Penicillium genus elucidates a diverse pangenome and 15 lateral gene transfer events.</title>
        <authorList>
            <person name="Petersen C."/>
            <person name="Sorensen T."/>
            <person name="Nielsen M.R."/>
            <person name="Sondergaard T.E."/>
            <person name="Sorensen J.L."/>
            <person name="Fitzpatrick D.A."/>
            <person name="Frisvad J.C."/>
            <person name="Nielsen K.L."/>
        </authorList>
    </citation>
    <scope>NUCLEOTIDE SEQUENCE</scope>
    <source>
        <strain evidence="3">IBT 12815</strain>
    </source>
</reference>
<dbReference type="InterPro" id="IPR013083">
    <property type="entry name" value="Znf_RING/FYVE/PHD"/>
</dbReference>
<feature type="region of interest" description="Disordered" evidence="2">
    <location>
        <begin position="163"/>
        <end position="226"/>
    </location>
</feature>
<reference evidence="3" key="2">
    <citation type="submission" date="2023-01" db="EMBL/GenBank/DDBJ databases">
        <authorList>
            <person name="Petersen C."/>
        </authorList>
    </citation>
    <scope>NUCLEOTIDE SEQUENCE</scope>
    <source>
        <strain evidence="3">IBT 12815</strain>
    </source>
</reference>
<keyword evidence="4" id="KW-1185">Reference proteome</keyword>
<feature type="compositionally biased region" description="Polar residues" evidence="2">
    <location>
        <begin position="252"/>
        <end position="262"/>
    </location>
</feature>
<proteinExistence type="predicted"/>
<dbReference type="Gene3D" id="3.30.40.10">
    <property type="entry name" value="Zinc/RING finger domain, C3HC4 (zinc finger)"/>
    <property type="match status" value="1"/>
</dbReference>
<protein>
    <recommendedName>
        <fullName evidence="5">RING-type domain-containing protein</fullName>
    </recommendedName>
</protein>
<dbReference type="EMBL" id="JAQJAE010000004">
    <property type="protein sequence ID" value="KAJ5598180.1"/>
    <property type="molecule type" value="Genomic_DNA"/>
</dbReference>
<keyword evidence="1" id="KW-0175">Coiled coil</keyword>
<dbReference type="InterPro" id="IPR039903">
    <property type="entry name" value="Zswim2"/>
</dbReference>
<feature type="compositionally biased region" description="Polar residues" evidence="2">
    <location>
        <begin position="178"/>
        <end position="193"/>
    </location>
</feature>
<evidence type="ECO:0000313" key="3">
    <source>
        <dbReference type="EMBL" id="KAJ5598180.1"/>
    </source>
</evidence>
<dbReference type="GO" id="GO:0061630">
    <property type="term" value="F:ubiquitin protein ligase activity"/>
    <property type="evidence" value="ECO:0007669"/>
    <property type="project" value="InterPro"/>
</dbReference>
<dbReference type="Proteomes" id="UP001213799">
    <property type="component" value="Unassembled WGS sequence"/>
</dbReference>
<sequence length="401" mass="44988">MPSRYSHVATFPMAPLSDIIKLEPEEEPWCAGYAPSQGRRCHMRTNARGRRSARMLLNEGTKDLRAGRNIDILLEDLAPHVLCTRFHQNQASDLVRRWKRRVNTYLDSQIVSTPYTRPVRTSSRMISETAVVDLEERVAVLHQRLREAKEEVRRLEIAQSVLPTTANTRHREGRNTGAVVNSSSRGTASSGNPPVNRVNETLRRDSTASSTNQSPIPAPRPAQARVSHQTIAIFVSSSRLVNTPTVARASSRIGNTVSQDETPQPIRREVEGECGICLCDLHRSQDENSDEEKTESGGGDDHDDSDDSDDGDDSDDSDDEDDSDVSDDENDYDDSDDENDYDDSDDDTDADDDDTDDHGHLEELVWCRARCGVNFHKQCIDQWLETDHASTCPTCRSNWKH</sequence>
<evidence type="ECO:0008006" key="5">
    <source>
        <dbReference type="Google" id="ProtNLM"/>
    </source>
</evidence>
<feature type="region of interest" description="Disordered" evidence="2">
    <location>
        <begin position="246"/>
        <end position="266"/>
    </location>
</feature>
<evidence type="ECO:0000313" key="4">
    <source>
        <dbReference type="Proteomes" id="UP001213799"/>
    </source>
</evidence>
<dbReference type="PANTHER" id="PTHR21540">
    <property type="entry name" value="RING FINGER AND SWIM DOMAIN-CONTAINING PROTEIN 2"/>
    <property type="match status" value="1"/>
</dbReference>
<dbReference type="PANTHER" id="PTHR21540:SF0">
    <property type="entry name" value="PHD FAMILY PROTEIN"/>
    <property type="match status" value="1"/>
</dbReference>
<feature type="coiled-coil region" evidence="1">
    <location>
        <begin position="131"/>
        <end position="158"/>
    </location>
</feature>
<feature type="region of interest" description="Disordered" evidence="2">
    <location>
        <begin position="285"/>
        <end position="357"/>
    </location>
</feature>
<name>A0AAD6E0G8_9EURO</name>
<comment type="caution">
    <text evidence="3">The sequence shown here is derived from an EMBL/GenBank/DDBJ whole genome shotgun (WGS) entry which is preliminary data.</text>
</comment>
<dbReference type="AlphaFoldDB" id="A0AAD6E0G8"/>
<dbReference type="SUPFAM" id="SSF57850">
    <property type="entry name" value="RING/U-box"/>
    <property type="match status" value="1"/>
</dbReference>
<organism evidence="3 4">
    <name type="scientific">Penicillium hordei</name>
    <dbReference type="NCBI Taxonomy" id="40994"/>
    <lineage>
        <taxon>Eukaryota</taxon>
        <taxon>Fungi</taxon>
        <taxon>Dikarya</taxon>
        <taxon>Ascomycota</taxon>
        <taxon>Pezizomycotina</taxon>
        <taxon>Eurotiomycetes</taxon>
        <taxon>Eurotiomycetidae</taxon>
        <taxon>Eurotiales</taxon>
        <taxon>Aspergillaceae</taxon>
        <taxon>Penicillium</taxon>
    </lineage>
</organism>
<accession>A0AAD6E0G8</accession>
<evidence type="ECO:0000256" key="2">
    <source>
        <dbReference type="SAM" id="MobiDB-lite"/>
    </source>
</evidence>
<dbReference type="GeneID" id="81589561"/>
<dbReference type="RefSeq" id="XP_056751395.1">
    <property type="nucleotide sequence ID" value="XM_056899319.1"/>
</dbReference>
<feature type="compositionally biased region" description="Acidic residues" evidence="2">
    <location>
        <begin position="301"/>
        <end position="356"/>
    </location>
</feature>